<evidence type="ECO:0000256" key="3">
    <source>
        <dbReference type="ARBA" id="ARBA00022833"/>
    </source>
</evidence>
<gene>
    <name evidence="6" type="ORF">FB45DRAFT_354364</name>
</gene>
<dbReference type="SUPFAM" id="SSF144232">
    <property type="entry name" value="HIT/MYND zinc finger-like"/>
    <property type="match status" value="1"/>
</dbReference>
<proteinExistence type="predicted"/>
<keyword evidence="7" id="KW-1185">Reference proteome</keyword>
<dbReference type="Pfam" id="PF01753">
    <property type="entry name" value="zf-MYND"/>
    <property type="match status" value="1"/>
</dbReference>
<dbReference type="AlphaFoldDB" id="A0AAD7C7J0"/>
<organism evidence="6 7">
    <name type="scientific">Roridomyces roridus</name>
    <dbReference type="NCBI Taxonomy" id="1738132"/>
    <lineage>
        <taxon>Eukaryota</taxon>
        <taxon>Fungi</taxon>
        <taxon>Dikarya</taxon>
        <taxon>Basidiomycota</taxon>
        <taxon>Agaricomycotina</taxon>
        <taxon>Agaricomycetes</taxon>
        <taxon>Agaricomycetidae</taxon>
        <taxon>Agaricales</taxon>
        <taxon>Marasmiineae</taxon>
        <taxon>Mycenaceae</taxon>
        <taxon>Roridomyces</taxon>
    </lineage>
</organism>
<evidence type="ECO:0000256" key="1">
    <source>
        <dbReference type="ARBA" id="ARBA00022723"/>
    </source>
</evidence>
<evidence type="ECO:0000313" key="6">
    <source>
        <dbReference type="EMBL" id="KAJ7641274.1"/>
    </source>
</evidence>
<dbReference type="InterPro" id="IPR002893">
    <property type="entry name" value="Znf_MYND"/>
</dbReference>
<evidence type="ECO:0000259" key="5">
    <source>
        <dbReference type="PROSITE" id="PS50865"/>
    </source>
</evidence>
<dbReference type="Proteomes" id="UP001221142">
    <property type="component" value="Unassembled WGS sequence"/>
</dbReference>
<name>A0AAD7C7J0_9AGAR</name>
<dbReference type="GO" id="GO:0008270">
    <property type="term" value="F:zinc ion binding"/>
    <property type="evidence" value="ECO:0007669"/>
    <property type="project" value="UniProtKB-KW"/>
</dbReference>
<evidence type="ECO:0000313" key="7">
    <source>
        <dbReference type="Proteomes" id="UP001221142"/>
    </source>
</evidence>
<sequence>MPRLVLKPAIISAEGVSDGELNLDPETLPSRLAVRMCDRRDCNNHDGKLDKCSRCKTAMYCSKDCQRHDWPLHKPACQLASTFAPDPVTGEPALKRYLRLWTSRFNGSLVCATIVALKLNAQPSNIDNFGLIINLRPRPHADSGARFELISAVVKPMLEIQFMMTIAEGITTSNLNGESKVLDMHAQHRTAVKRSSNGQEDYATVLVVAHNDGPCAIPGAVEQEFRFKPIGVHKRMVRSPVLTDPTLDWYTSFRYQVQENLPNQIVVDSST</sequence>
<evidence type="ECO:0000256" key="4">
    <source>
        <dbReference type="PROSITE-ProRule" id="PRU00134"/>
    </source>
</evidence>
<dbReference type="PROSITE" id="PS50865">
    <property type="entry name" value="ZF_MYND_2"/>
    <property type="match status" value="1"/>
</dbReference>
<keyword evidence="1" id="KW-0479">Metal-binding</keyword>
<keyword evidence="3" id="KW-0862">Zinc</keyword>
<evidence type="ECO:0000256" key="2">
    <source>
        <dbReference type="ARBA" id="ARBA00022771"/>
    </source>
</evidence>
<comment type="caution">
    <text evidence="6">The sequence shown here is derived from an EMBL/GenBank/DDBJ whole genome shotgun (WGS) entry which is preliminary data.</text>
</comment>
<reference evidence="6" key="1">
    <citation type="submission" date="2023-03" db="EMBL/GenBank/DDBJ databases">
        <title>Massive genome expansion in bonnet fungi (Mycena s.s.) driven by repeated elements and novel gene families across ecological guilds.</title>
        <authorList>
            <consortium name="Lawrence Berkeley National Laboratory"/>
            <person name="Harder C.B."/>
            <person name="Miyauchi S."/>
            <person name="Viragh M."/>
            <person name="Kuo A."/>
            <person name="Thoen E."/>
            <person name="Andreopoulos B."/>
            <person name="Lu D."/>
            <person name="Skrede I."/>
            <person name="Drula E."/>
            <person name="Henrissat B."/>
            <person name="Morin E."/>
            <person name="Kohler A."/>
            <person name="Barry K."/>
            <person name="LaButti K."/>
            <person name="Morin E."/>
            <person name="Salamov A."/>
            <person name="Lipzen A."/>
            <person name="Mereny Z."/>
            <person name="Hegedus B."/>
            <person name="Baldrian P."/>
            <person name="Stursova M."/>
            <person name="Weitz H."/>
            <person name="Taylor A."/>
            <person name="Grigoriev I.V."/>
            <person name="Nagy L.G."/>
            <person name="Martin F."/>
            <person name="Kauserud H."/>
        </authorList>
    </citation>
    <scope>NUCLEOTIDE SEQUENCE</scope>
    <source>
        <strain evidence="6">9284</strain>
    </source>
</reference>
<accession>A0AAD7C7J0</accession>
<keyword evidence="2 4" id="KW-0863">Zinc-finger</keyword>
<dbReference type="Gene3D" id="6.10.140.2220">
    <property type="match status" value="1"/>
</dbReference>
<feature type="domain" description="MYND-type" evidence="5">
    <location>
        <begin position="39"/>
        <end position="77"/>
    </location>
</feature>
<protein>
    <recommendedName>
        <fullName evidence="5">MYND-type domain-containing protein</fullName>
    </recommendedName>
</protein>
<dbReference type="EMBL" id="JARKIF010000004">
    <property type="protein sequence ID" value="KAJ7641274.1"/>
    <property type="molecule type" value="Genomic_DNA"/>
</dbReference>